<dbReference type="GO" id="GO:1904680">
    <property type="term" value="F:peptide transmembrane transporter activity"/>
    <property type="evidence" value="ECO:0007669"/>
    <property type="project" value="TreeGrafter"/>
</dbReference>
<dbReference type="InterPro" id="IPR030678">
    <property type="entry name" value="Peptide/Ni-bd"/>
</dbReference>
<evidence type="ECO:0000256" key="4">
    <source>
        <dbReference type="SAM" id="SignalP"/>
    </source>
</evidence>
<dbReference type="GO" id="GO:0015833">
    <property type="term" value="P:peptide transport"/>
    <property type="evidence" value="ECO:0007669"/>
    <property type="project" value="TreeGrafter"/>
</dbReference>
<dbReference type="OrthoDB" id="9796817at2"/>
<comment type="similarity">
    <text evidence="1">Belongs to the bacterial solute-binding protein 5 family.</text>
</comment>
<feature type="chain" id="PRO_5014132230" evidence="4">
    <location>
        <begin position="33"/>
        <end position="587"/>
    </location>
</feature>
<dbReference type="SUPFAM" id="SSF53850">
    <property type="entry name" value="Periplasmic binding protein-like II"/>
    <property type="match status" value="1"/>
</dbReference>
<dbReference type="RefSeq" id="WP_101953861.1">
    <property type="nucleotide sequence ID" value="NZ_PKHE01000003.1"/>
</dbReference>
<protein>
    <submittedName>
        <fullName evidence="6">Oligopeptide ABC transporter substrate-binding protein</fullName>
    </submittedName>
</protein>
<dbReference type="PANTHER" id="PTHR30290">
    <property type="entry name" value="PERIPLASMIC BINDING COMPONENT OF ABC TRANSPORTER"/>
    <property type="match status" value="1"/>
</dbReference>
<dbReference type="GO" id="GO:0043190">
    <property type="term" value="C:ATP-binding cassette (ABC) transporter complex"/>
    <property type="evidence" value="ECO:0007669"/>
    <property type="project" value="InterPro"/>
</dbReference>
<keyword evidence="2" id="KW-0813">Transport</keyword>
<dbReference type="InterPro" id="IPR000914">
    <property type="entry name" value="SBP_5_dom"/>
</dbReference>
<dbReference type="GO" id="GO:0042597">
    <property type="term" value="C:periplasmic space"/>
    <property type="evidence" value="ECO:0007669"/>
    <property type="project" value="UniProtKB-ARBA"/>
</dbReference>
<dbReference type="InterPro" id="IPR039424">
    <property type="entry name" value="SBP_5"/>
</dbReference>
<keyword evidence="3 4" id="KW-0732">Signal</keyword>
<feature type="domain" description="Solute-binding protein family 5" evidence="5">
    <location>
        <begin position="108"/>
        <end position="495"/>
    </location>
</feature>
<accession>A0A2I1K4D2</accession>
<feature type="signal peptide" evidence="4">
    <location>
        <begin position="1"/>
        <end position="32"/>
    </location>
</feature>
<organism evidence="6 7">
    <name type="scientific">Falseniella ignava</name>
    <dbReference type="NCBI Taxonomy" id="137730"/>
    <lineage>
        <taxon>Bacteria</taxon>
        <taxon>Bacillati</taxon>
        <taxon>Bacillota</taxon>
        <taxon>Bacilli</taxon>
        <taxon>Lactobacillales</taxon>
        <taxon>Aerococcaceae</taxon>
        <taxon>Falseniella</taxon>
    </lineage>
</organism>
<evidence type="ECO:0000256" key="1">
    <source>
        <dbReference type="ARBA" id="ARBA00005695"/>
    </source>
</evidence>
<name>A0A2I1K4D2_9LACT</name>
<evidence type="ECO:0000259" key="5">
    <source>
        <dbReference type="Pfam" id="PF00496"/>
    </source>
</evidence>
<dbReference type="PANTHER" id="PTHR30290:SF9">
    <property type="entry name" value="OLIGOPEPTIDE-BINDING PROTEIN APPA"/>
    <property type="match status" value="1"/>
</dbReference>
<evidence type="ECO:0000256" key="2">
    <source>
        <dbReference type="ARBA" id="ARBA00022448"/>
    </source>
</evidence>
<dbReference type="AlphaFoldDB" id="A0A2I1K4D2"/>
<dbReference type="Pfam" id="PF00496">
    <property type="entry name" value="SBP_bac_5"/>
    <property type="match status" value="1"/>
</dbReference>
<dbReference type="Gene3D" id="3.10.105.10">
    <property type="entry name" value="Dipeptide-binding Protein, Domain 3"/>
    <property type="match status" value="1"/>
</dbReference>
<proteinExistence type="inferred from homology"/>
<dbReference type="CDD" id="cd08510">
    <property type="entry name" value="PBP2_Lactococcal_OppA_like"/>
    <property type="match status" value="1"/>
</dbReference>
<evidence type="ECO:0000313" key="7">
    <source>
        <dbReference type="Proteomes" id="UP000234384"/>
    </source>
</evidence>
<evidence type="ECO:0000256" key="3">
    <source>
        <dbReference type="ARBA" id="ARBA00022729"/>
    </source>
</evidence>
<dbReference type="PIRSF" id="PIRSF002741">
    <property type="entry name" value="MppA"/>
    <property type="match status" value="1"/>
</dbReference>
<dbReference type="Proteomes" id="UP000234384">
    <property type="component" value="Unassembled WGS sequence"/>
</dbReference>
<reference evidence="6 7" key="1">
    <citation type="submission" date="2017-12" db="EMBL/GenBank/DDBJ databases">
        <title>Phylogenetic diversity of female urinary microbiome.</title>
        <authorList>
            <person name="Thomas-White K."/>
            <person name="Wolfe A.J."/>
        </authorList>
    </citation>
    <scope>NUCLEOTIDE SEQUENCE [LARGE SCALE GENOMIC DNA]</scope>
    <source>
        <strain evidence="6 7">UMB0898</strain>
    </source>
</reference>
<dbReference type="EMBL" id="PKHE01000003">
    <property type="protein sequence ID" value="PKY90412.1"/>
    <property type="molecule type" value="Genomic_DNA"/>
</dbReference>
<gene>
    <name evidence="6" type="ORF">CYJ57_01950</name>
</gene>
<evidence type="ECO:0000313" key="6">
    <source>
        <dbReference type="EMBL" id="PKY90412.1"/>
    </source>
</evidence>
<dbReference type="Gene3D" id="3.90.76.10">
    <property type="entry name" value="Dipeptide-binding Protein, Domain 1"/>
    <property type="match status" value="1"/>
</dbReference>
<sequence length="587" mass="66036">MKKSLKKALSMFTVGFAISAAIGGTVAQVANAQTVEFPQVIENEGEPIEGGTLKFAFVSDTPWAGLLNNMLWTNSSDAAVVDFINPGLYGFDENYTIDNSGFADVEFNQEEKTVKITIPEGHVWHDGEPITIDDAIFPYYVIGHPDYTGIRYGDYFTNVIGMEEYHNGDAEEIEGLERVDDYTMVIHYKEFSNSMLQAGGAVCNYIEPKHILEDIPVADLEDSDAVRQNPVGFGPFKVKSITPGEAVVYEAFDEYYRGRPAIDEILLERVSPTNVVAELKAGNYDIASLPANQWEQYQDPTNFQIAGSVDNWYSYTGFQMGTWNAETSEVEYDETRVVSNKAIRQAMAYAIDNVAVSERFFYGLRQPANSHIPPFFKDYHNFDQEGYSYNPEKAKEILAEAGFEDKDGDGFVEDLDGNPFTLKYAFMSGGEIAEPLSQYHLQCWADVGIHVELVDGQLLDMNNFYDRLEADDPDIDVFAASWITGGDPNPTQFYGPNAGFNMYRWRTEEHDQLLAAINSPDAFDPEVRQKAFYDWQAYMIEEIPCFPTFYSYSLTAVNNRVSNWDTTVGNDLEWSEIKLLADSPVAE</sequence>
<dbReference type="Gene3D" id="3.40.190.10">
    <property type="entry name" value="Periplasmic binding protein-like II"/>
    <property type="match status" value="1"/>
</dbReference>
<comment type="caution">
    <text evidence="6">The sequence shown here is derived from an EMBL/GenBank/DDBJ whole genome shotgun (WGS) entry which is preliminary data.</text>
</comment>